<protein>
    <recommendedName>
        <fullName evidence="1">LTD domain-containing protein</fullName>
    </recommendedName>
</protein>
<accession>A0A381UEW3</accession>
<dbReference type="SUPFAM" id="SSF74853">
    <property type="entry name" value="Lamin A/C globular tail domain"/>
    <property type="match status" value="1"/>
</dbReference>
<organism evidence="2">
    <name type="scientific">marine metagenome</name>
    <dbReference type="NCBI Taxonomy" id="408172"/>
    <lineage>
        <taxon>unclassified sequences</taxon>
        <taxon>metagenomes</taxon>
        <taxon>ecological metagenomes</taxon>
    </lineage>
</organism>
<dbReference type="SUPFAM" id="SSF56219">
    <property type="entry name" value="DNase I-like"/>
    <property type="match status" value="1"/>
</dbReference>
<evidence type="ECO:0000313" key="2">
    <source>
        <dbReference type="EMBL" id="SVA26752.1"/>
    </source>
</evidence>
<proteinExistence type="predicted"/>
<name>A0A381UEW3_9ZZZZ</name>
<reference evidence="2" key="1">
    <citation type="submission" date="2018-05" db="EMBL/GenBank/DDBJ databases">
        <authorList>
            <person name="Lanie J.A."/>
            <person name="Ng W.-L."/>
            <person name="Kazmierczak K.M."/>
            <person name="Andrzejewski T.M."/>
            <person name="Davidsen T.M."/>
            <person name="Wayne K.J."/>
            <person name="Tettelin H."/>
            <person name="Glass J.I."/>
            <person name="Rusch D."/>
            <person name="Podicherti R."/>
            <person name="Tsui H.-C.T."/>
            <person name="Winkler M.E."/>
        </authorList>
    </citation>
    <scope>NUCLEOTIDE SEQUENCE</scope>
</reference>
<feature type="domain" description="LTD" evidence="1">
    <location>
        <begin position="318"/>
        <end position="435"/>
    </location>
</feature>
<dbReference type="InterPro" id="IPR036415">
    <property type="entry name" value="Lamin_tail_dom_sf"/>
</dbReference>
<dbReference type="PROSITE" id="PS51841">
    <property type="entry name" value="LTD"/>
    <property type="match status" value="1"/>
</dbReference>
<dbReference type="Pfam" id="PF00932">
    <property type="entry name" value="LTD"/>
    <property type="match status" value="1"/>
</dbReference>
<dbReference type="InterPro" id="IPR026444">
    <property type="entry name" value="Secre_tail"/>
</dbReference>
<dbReference type="NCBIfam" id="TIGR04183">
    <property type="entry name" value="Por_Secre_tail"/>
    <property type="match status" value="1"/>
</dbReference>
<dbReference type="InterPro" id="IPR001322">
    <property type="entry name" value="Lamin_tail_dom"/>
</dbReference>
<dbReference type="Gene3D" id="3.60.10.10">
    <property type="entry name" value="Endonuclease/exonuclease/phosphatase"/>
    <property type="match status" value="1"/>
</dbReference>
<dbReference type="Pfam" id="PF18962">
    <property type="entry name" value="Por_Secre_tail"/>
    <property type="match status" value="1"/>
</dbReference>
<dbReference type="InterPro" id="IPR036691">
    <property type="entry name" value="Endo/exonu/phosph_ase_sf"/>
</dbReference>
<dbReference type="EMBL" id="UINC01006307">
    <property type="protein sequence ID" value="SVA26752.1"/>
    <property type="molecule type" value="Genomic_DNA"/>
</dbReference>
<sequence length="579" mass="64031">MRLFLYLILCCSVHASTARIMTYNLLNFSDEDDREDDYIAVLEFAEPDLIIAQEVVGQTGFSKFKSDVLDMIDPDAWSSAPFTSQSAQQDIALYYHHDDFTFVSTSTINTAQSSGTRDVIEWIMVHTQSGIEFNVYGVHLKASSGSSNAAVRLEEATVLRNYLNQLPENSQFIVGGDFNIYSNDSSSEPAFDMLTGNSDDNDGQLYDPINRIGPWHNNSSYADVHTQSPRTSSFGGGANGGMDDRFDWLFVSDGILDDLSDMRYVEDTYWAVGNDGNHFNDAINDGENTSVSDEIADALHDASDHLPVYMDVWFDDLVYTDQGVVITEIMVNPAAVSDSYGEWFEISNTTDTTIDIYGWTIKDGDGDEHMISNDTMAVTITPGDYFVLARNGDSTLNGGLSVDYDYDDISLSNSEDEIILLDGSSAIVDEVQYTSSWVFSSGVSMEIHDLDIDNNINTNWYGSSLTYGDGDHGSPGTPYDGSMGTAYSGTLPEHFSLSPPYPNPFNPVTTLQIHNNIGGVLSLQVFDASGRWIQTITDSWVHPGFHEFQWNAQHQPSGIYFIKLSDGHSSHIQKAVLIK</sequence>
<evidence type="ECO:0000259" key="1">
    <source>
        <dbReference type="PROSITE" id="PS51841"/>
    </source>
</evidence>
<dbReference type="Gene3D" id="2.60.40.1260">
    <property type="entry name" value="Lamin Tail domain"/>
    <property type="match status" value="1"/>
</dbReference>
<dbReference type="AlphaFoldDB" id="A0A381UEW3"/>
<gene>
    <name evidence="2" type="ORF">METZ01_LOCUS79606</name>
</gene>